<keyword evidence="4" id="KW-0472">Membrane</keyword>
<proteinExistence type="predicted"/>
<dbReference type="InterPro" id="IPR036259">
    <property type="entry name" value="MFS_trans_sf"/>
</dbReference>
<dbReference type="OrthoDB" id="8120565at2759"/>
<dbReference type="Proteomes" id="UP000675881">
    <property type="component" value="Chromosome 6"/>
</dbReference>
<dbReference type="InterPro" id="IPR020846">
    <property type="entry name" value="MFS_dom"/>
</dbReference>
<dbReference type="PROSITE" id="PS50850">
    <property type="entry name" value="MFS"/>
    <property type="match status" value="1"/>
</dbReference>
<dbReference type="GO" id="GO:0022857">
    <property type="term" value="F:transmembrane transporter activity"/>
    <property type="evidence" value="ECO:0007669"/>
    <property type="project" value="InterPro"/>
</dbReference>
<keyword evidence="7" id="KW-1185">Reference proteome</keyword>
<dbReference type="InterPro" id="IPR005828">
    <property type="entry name" value="MFS_sugar_transport-like"/>
</dbReference>
<protein>
    <submittedName>
        <fullName evidence="6">(salmon louse) hypothetical protein</fullName>
    </submittedName>
</protein>
<gene>
    <name evidence="6" type="ORF">LSAA_11893</name>
</gene>
<feature type="domain" description="Major facilitator superfamily (MFS) profile" evidence="5">
    <location>
        <begin position="95"/>
        <end position="476"/>
    </location>
</feature>
<evidence type="ECO:0000256" key="4">
    <source>
        <dbReference type="ARBA" id="ARBA00023136"/>
    </source>
</evidence>
<dbReference type="SUPFAM" id="SSF103473">
    <property type="entry name" value="MFS general substrate transporter"/>
    <property type="match status" value="1"/>
</dbReference>
<dbReference type="PANTHER" id="PTHR48021:SF1">
    <property type="entry name" value="GH07001P-RELATED"/>
    <property type="match status" value="1"/>
</dbReference>
<name>A0A7R8HBV8_LEPSM</name>
<sequence length="476" mass="52704">MTGLVSPLSKTIHGAYNCKGFNIFGEKGKIYVLNPLLKPRRDPPGSDIYYNERCVESKGKKTTLLQRISDFLFSGLENSNKEGLSTSMSLRWKFAMGFLLSGMVFNGYIYGFPNAASYSLKTESGLNKEQISWISSISNLGVPIGSLLSGFIMNLMGRKLASLIFLGGSYMISRSLLIFAATLFESSETNMIFFFIASGRFIAGICQGFCNCLIILYAMEICRTQKQKIETGVISALFGYSATLISYVVGSFVNWKILTALQSLWSIPFIIGVILFVPESPVYFILKGQQDKALQSMTKLFGSDASYIYESYNYKKPGADMDKRAHKYLWTPSEIKNLFIGIGIIGNLISIDEFRPENIASIVISGAGLFGVLLGLYITTKYSIKGKWLLIGSGILSSMAFFVIGFVNYYKLYYKDYSAMYLYVGTTALVTHILFYSAGYGSFCLPIIAESQSPSVRPMAMSIIMTLGGGFAFFEC</sequence>
<evidence type="ECO:0000256" key="2">
    <source>
        <dbReference type="ARBA" id="ARBA00022692"/>
    </source>
</evidence>
<keyword evidence="2" id="KW-0812">Transmembrane</keyword>
<reference evidence="6" key="1">
    <citation type="submission" date="2021-02" db="EMBL/GenBank/DDBJ databases">
        <authorList>
            <person name="Bekaert M."/>
        </authorList>
    </citation>
    <scope>NUCLEOTIDE SEQUENCE</scope>
    <source>
        <strain evidence="6">IoA-00</strain>
    </source>
</reference>
<evidence type="ECO:0000256" key="1">
    <source>
        <dbReference type="ARBA" id="ARBA00004141"/>
    </source>
</evidence>
<accession>A0A7R8HBV8</accession>
<dbReference type="EMBL" id="HG994585">
    <property type="protein sequence ID" value="CAF2988575.1"/>
    <property type="molecule type" value="Genomic_DNA"/>
</dbReference>
<keyword evidence="3" id="KW-1133">Transmembrane helix</keyword>
<organism evidence="6 7">
    <name type="scientific">Lepeophtheirus salmonis</name>
    <name type="common">Salmon louse</name>
    <name type="synonym">Caligus salmonis</name>
    <dbReference type="NCBI Taxonomy" id="72036"/>
    <lineage>
        <taxon>Eukaryota</taxon>
        <taxon>Metazoa</taxon>
        <taxon>Ecdysozoa</taxon>
        <taxon>Arthropoda</taxon>
        <taxon>Crustacea</taxon>
        <taxon>Multicrustacea</taxon>
        <taxon>Hexanauplia</taxon>
        <taxon>Copepoda</taxon>
        <taxon>Siphonostomatoida</taxon>
        <taxon>Caligidae</taxon>
        <taxon>Lepeophtheirus</taxon>
    </lineage>
</organism>
<dbReference type="Pfam" id="PF00083">
    <property type="entry name" value="Sugar_tr"/>
    <property type="match status" value="1"/>
</dbReference>
<dbReference type="PANTHER" id="PTHR48021">
    <property type="match status" value="1"/>
</dbReference>
<dbReference type="InterPro" id="IPR050549">
    <property type="entry name" value="MFS_Trehalose_Transporter"/>
</dbReference>
<evidence type="ECO:0000256" key="3">
    <source>
        <dbReference type="ARBA" id="ARBA00022989"/>
    </source>
</evidence>
<dbReference type="AlphaFoldDB" id="A0A7R8HBV8"/>
<dbReference type="GO" id="GO:0016020">
    <property type="term" value="C:membrane"/>
    <property type="evidence" value="ECO:0007669"/>
    <property type="project" value="UniProtKB-SubCell"/>
</dbReference>
<dbReference type="Gene3D" id="1.20.1250.20">
    <property type="entry name" value="MFS general substrate transporter like domains"/>
    <property type="match status" value="1"/>
</dbReference>
<evidence type="ECO:0000313" key="7">
    <source>
        <dbReference type="Proteomes" id="UP000675881"/>
    </source>
</evidence>
<comment type="subcellular location">
    <subcellularLocation>
        <location evidence="1">Membrane</location>
        <topology evidence="1">Multi-pass membrane protein</topology>
    </subcellularLocation>
</comment>
<evidence type="ECO:0000259" key="5">
    <source>
        <dbReference type="PROSITE" id="PS50850"/>
    </source>
</evidence>
<evidence type="ECO:0000313" key="6">
    <source>
        <dbReference type="EMBL" id="CAF2988575.1"/>
    </source>
</evidence>